<evidence type="ECO:0008006" key="3">
    <source>
        <dbReference type="Google" id="ProtNLM"/>
    </source>
</evidence>
<dbReference type="InterPro" id="IPR006912">
    <property type="entry name" value="Harbinger_derived_prot"/>
</dbReference>
<dbReference type="Pfam" id="PF04827">
    <property type="entry name" value="Plant_tran"/>
    <property type="match status" value="1"/>
</dbReference>
<evidence type="ECO:0000313" key="2">
    <source>
        <dbReference type="Proteomes" id="UP001281410"/>
    </source>
</evidence>
<keyword evidence="2" id="KW-1185">Reference proteome</keyword>
<proteinExistence type="predicted"/>
<reference evidence="1" key="1">
    <citation type="journal article" date="2023" name="Plant J.">
        <title>Genome sequences and population genomics provide insights into the demographic history, inbreeding, and mutation load of two 'living fossil' tree species of Dipteronia.</title>
        <authorList>
            <person name="Feng Y."/>
            <person name="Comes H.P."/>
            <person name="Chen J."/>
            <person name="Zhu S."/>
            <person name="Lu R."/>
            <person name="Zhang X."/>
            <person name="Li P."/>
            <person name="Qiu J."/>
            <person name="Olsen K.M."/>
            <person name="Qiu Y."/>
        </authorList>
    </citation>
    <scope>NUCLEOTIDE SEQUENCE</scope>
    <source>
        <strain evidence="1">NBL</strain>
    </source>
</reference>
<dbReference type="Proteomes" id="UP001281410">
    <property type="component" value="Unassembled WGS sequence"/>
</dbReference>
<organism evidence="1 2">
    <name type="scientific">Dipteronia sinensis</name>
    <dbReference type="NCBI Taxonomy" id="43782"/>
    <lineage>
        <taxon>Eukaryota</taxon>
        <taxon>Viridiplantae</taxon>
        <taxon>Streptophyta</taxon>
        <taxon>Embryophyta</taxon>
        <taxon>Tracheophyta</taxon>
        <taxon>Spermatophyta</taxon>
        <taxon>Magnoliopsida</taxon>
        <taxon>eudicotyledons</taxon>
        <taxon>Gunneridae</taxon>
        <taxon>Pentapetalae</taxon>
        <taxon>rosids</taxon>
        <taxon>malvids</taxon>
        <taxon>Sapindales</taxon>
        <taxon>Sapindaceae</taxon>
        <taxon>Hippocastanoideae</taxon>
        <taxon>Acereae</taxon>
        <taxon>Dipteronia</taxon>
    </lineage>
</organism>
<gene>
    <name evidence="1" type="ORF">Dsin_020072</name>
</gene>
<name>A0AAE0A9W7_9ROSI</name>
<comment type="caution">
    <text evidence="1">The sequence shown here is derived from an EMBL/GenBank/DDBJ whole genome shotgun (WGS) entry which is preliminary data.</text>
</comment>
<sequence>SARFWHKHVLHDIITAGIIMHNMIIEYKCDVDATIEDHIEVATPEVKMVVDENTRFQEFQSRHRKINDKEAHIALRNTLTDHLWDEYTNSDN</sequence>
<dbReference type="AlphaFoldDB" id="A0AAE0A9W7"/>
<dbReference type="EMBL" id="JANJYJ010000006">
    <property type="protein sequence ID" value="KAK3206026.1"/>
    <property type="molecule type" value="Genomic_DNA"/>
</dbReference>
<protein>
    <recommendedName>
        <fullName evidence="3">Nuclease HARBI1</fullName>
    </recommendedName>
</protein>
<evidence type="ECO:0000313" key="1">
    <source>
        <dbReference type="EMBL" id="KAK3206026.1"/>
    </source>
</evidence>
<accession>A0AAE0A9W7</accession>
<feature type="non-terminal residue" evidence="1">
    <location>
        <position position="1"/>
    </location>
</feature>